<keyword evidence="5" id="KW-0547">Nucleotide-binding</keyword>
<name>C8WTR1_ALIAD</name>
<comment type="similarity">
    <text evidence="10">Belongs to the DEAD box helicase family.</text>
</comment>
<dbReference type="InterPro" id="IPR014001">
    <property type="entry name" value="Helicase_ATP-bd"/>
</dbReference>
<dbReference type="GO" id="GO:0005524">
    <property type="term" value="F:ATP binding"/>
    <property type="evidence" value="ECO:0007669"/>
    <property type="project" value="UniProtKB-KW"/>
</dbReference>
<dbReference type="InterPro" id="IPR001650">
    <property type="entry name" value="Helicase_C-like"/>
</dbReference>
<dbReference type="GO" id="GO:0046872">
    <property type="term" value="F:metal ion binding"/>
    <property type="evidence" value="ECO:0007669"/>
    <property type="project" value="UniProtKB-KW"/>
</dbReference>
<gene>
    <name evidence="14" type="ordered locus">Aaci_2649</name>
</gene>
<evidence type="ECO:0000256" key="11">
    <source>
        <dbReference type="SAM" id="MobiDB-lite"/>
    </source>
</evidence>
<feature type="compositionally biased region" description="Low complexity" evidence="11">
    <location>
        <begin position="706"/>
        <end position="718"/>
    </location>
</feature>
<dbReference type="RefSeq" id="WP_012811886.1">
    <property type="nucleotide sequence ID" value="NC_013205.1"/>
</dbReference>
<dbReference type="GO" id="GO:0016787">
    <property type="term" value="F:hydrolase activity"/>
    <property type="evidence" value="ECO:0007669"/>
    <property type="project" value="UniProtKB-KW"/>
</dbReference>
<dbReference type="GO" id="GO:0005829">
    <property type="term" value="C:cytosol"/>
    <property type="evidence" value="ECO:0007669"/>
    <property type="project" value="TreeGrafter"/>
</dbReference>
<keyword evidence="8" id="KW-0067">ATP-binding</keyword>
<dbReference type="STRING" id="521098.Aaci_2649"/>
<dbReference type="SUPFAM" id="SSF52540">
    <property type="entry name" value="P-loop containing nucleoside triphosphate hydrolases"/>
    <property type="match status" value="1"/>
</dbReference>
<reference evidence="15" key="1">
    <citation type="submission" date="2009-09" db="EMBL/GenBank/DDBJ databases">
        <title>The complete chromosome of Alicyclobacillus acidocaldarius subsp. acidocaldarius DSM 446.</title>
        <authorList>
            <consortium name="US DOE Joint Genome Institute (JGI-PGF)"/>
            <person name="Lucas S."/>
            <person name="Copeland A."/>
            <person name="Lapidus A."/>
            <person name="Glavina del Rio T."/>
            <person name="Dalin E."/>
            <person name="Tice H."/>
            <person name="Bruce D."/>
            <person name="Goodwin L."/>
            <person name="Pitluck S."/>
            <person name="Kyrpides N."/>
            <person name="Mavromatis K."/>
            <person name="Ivanova N."/>
            <person name="Ovchinnikova G."/>
            <person name="Chertkov O."/>
            <person name="Sims D."/>
            <person name="Brettin T."/>
            <person name="Detter J.C."/>
            <person name="Han C."/>
            <person name="Larimer F."/>
            <person name="Land M."/>
            <person name="Hauser L."/>
            <person name="Markowitz V."/>
            <person name="Cheng J.-F."/>
            <person name="Hugenholtz P."/>
            <person name="Woyke T."/>
            <person name="Wu D."/>
            <person name="Pukall R."/>
            <person name="Klenk H.-P."/>
            <person name="Eisen J.A."/>
        </authorList>
    </citation>
    <scope>NUCLEOTIDE SEQUENCE [LARGE SCALE GENOMIC DNA]</scope>
    <source>
        <strain evidence="15">ATCC 27009 / DSM 446 / BCRC 14685 / JCM 5260 / KCTC 1825 / NBRC 15652 / NCIMB 11725 / NRRL B-14509 / 104-IA</strain>
    </source>
</reference>
<evidence type="ECO:0000259" key="12">
    <source>
        <dbReference type="PROSITE" id="PS51192"/>
    </source>
</evidence>
<evidence type="ECO:0000256" key="8">
    <source>
        <dbReference type="ARBA" id="ARBA00022840"/>
    </source>
</evidence>
<dbReference type="InterPro" id="IPR006474">
    <property type="entry name" value="Helicase_Cas3_CRISPR-ass_core"/>
</dbReference>
<evidence type="ECO:0000313" key="14">
    <source>
        <dbReference type="EMBL" id="ACV59653.1"/>
    </source>
</evidence>
<evidence type="ECO:0000256" key="10">
    <source>
        <dbReference type="ARBA" id="ARBA00038437"/>
    </source>
</evidence>
<dbReference type="AlphaFoldDB" id="C8WTR1"/>
<dbReference type="PANTHER" id="PTHR47959:SF16">
    <property type="entry name" value="CRISPR-ASSOCIATED NUCLEASE_HELICASE CAS3-RELATED"/>
    <property type="match status" value="1"/>
</dbReference>
<dbReference type="PANTHER" id="PTHR47959">
    <property type="entry name" value="ATP-DEPENDENT RNA HELICASE RHLE-RELATED"/>
    <property type="match status" value="1"/>
</dbReference>
<dbReference type="SMART" id="SM00490">
    <property type="entry name" value="HELICc"/>
    <property type="match status" value="1"/>
</dbReference>
<proteinExistence type="inferred from homology"/>
<dbReference type="PROSITE" id="PS51192">
    <property type="entry name" value="HELICASE_ATP_BIND_1"/>
    <property type="match status" value="1"/>
</dbReference>
<dbReference type="InterPro" id="IPR050079">
    <property type="entry name" value="DEAD_box_RNA_helicase"/>
</dbReference>
<dbReference type="KEGG" id="aac:Aaci_2649"/>
<dbReference type="InterPro" id="IPR006483">
    <property type="entry name" value="CRISPR-assoc_Cas3_HD"/>
</dbReference>
<comment type="similarity">
    <text evidence="2">In the central section; belongs to the CRISPR-associated helicase Cas3 family.</text>
</comment>
<dbReference type="EMBL" id="CP001727">
    <property type="protein sequence ID" value="ACV59653.1"/>
    <property type="molecule type" value="Genomic_DNA"/>
</dbReference>
<dbReference type="GO" id="GO:0003676">
    <property type="term" value="F:nucleic acid binding"/>
    <property type="evidence" value="ECO:0007669"/>
    <property type="project" value="InterPro"/>
</dbReference>
<evidence type="ECO:0000256" key="3">
    <source>
        <dbReference type="ARBA" id="ARBA00022722"/>
    </source>
</evidence>
<dbReference type="Proteomes" id="UP000001917">
    <property type="component" value="Chromosome"/>
</dbReference>
<evidence type="ECO:0000313" key="15">
    <source>
        <dbReference type="Proteomes" id="UP000001917"/>
    </source>
</evidence>
<evidence type="ECO:0000256" key="6">
    <source>
        <dbReference type="ARBA" id="ARBA00022801"/>
    </source>
</evidence>
<feature type="region of interest" description="Disordered" evidence="11">
    <location>
        <begin position="689"/>
        <end position="722"/>
    </location>
</feature>
<keyword evidence="9" id="KW-0051">Antiviral defense</keyword>
<keyword evidence="7" id="KW-0347">Helicase</keyword>
<dbReference type="Pfam" id="PF00270">
    <property type="entry name" value="DEAD"/>
    <property type="match status" value="1"/>
</dbReference>
<dbReference type="InterPro" id="IPR054712">
    <property type="entry name" value="Cas3-like_dom"/>
</dbReference>
<feature type="compositionally biased region" description="Acidic residues" evidence="11">
    <location>
        <begin position="568"/>
        <end position="578"/>
    </location>
</feature>
<dbReference type="Gene3D" id="3.40.50.300">
    <property type="entry name" value="P-loop containing nucleotide triphosphate hydrolases"/>
    <property type="match status" value="2"/>
</dbReference>
<accession>C8WTR1</accession>
<sequence>MQFSEFFMKATGASPYPWQSRLATAPAWPDLLRIPTGAGKTGAILAWAWRRKYGGDMLRSQTGMRLVYVLPQRALVSQTADTARTWLSRLRLEGEIGLSVLMGGSVDHAWDLEPDKPWILIGTQDQILSRALNRGYGGVSRFRWPLQFAMLHNDVQWIVDEVQLFGDGLATTAQLQAFREQFGTFGPAHTLWMSATASPEWLQTVDVRNAGRELQVWELNEADRQALSRRLMAPKPIHRCPVKLSGPLIKDASAYAKELAGWFAAEGPRDGLALIVLNRVNRAQAVFQALRQVMPDEDIRLVHGQFRGRDRAWLAEEARTLSDRRAILVATQVVEAGMDLDASLMVTELAPWTSLVQRFGRLNRTGTRASARAYWIDVDVADEQACLPYSPDSLEQARVQLVQLRDVGPVHLPRDVEPLTFGRVLRRRDLLQLFDTTPDLSGNDIDVSPFIREVEDRTVSVYWGTWEGSTPPEGLREVSEEDVCRVPLSRLQDYLKRKRKVRGAEQIRVAYTWNSIFGRFDPVFEQRVFPGWLYLLRAEHGGYDPHLGFDPDSWAEVSHPVQLKPTSEEDAEDAEEDNGPAPSRPVTLAAHTVDVVREAQALHHLAGGEDMADALREAAFWHDAGKRHPLFQAKLRLAMLGEAGYRERYGHTDRGNLYPPHDAELLAKSGTQVGRMPDYRVLLSTHASSNPAEAQETPPATQDGDATAQAGAPVAVATRNDPARKARNIRGFRHELASALAYLDAVAPEAVNDLRTRLVAYLIAAHHGKIRGQIRASTTEQAPADGRPFARGVWEGDELEAYPIPGLGDWPQVRLSLSVMHMGRDQRGRESWTEGVQRLLQAYGPFRLAWYEALLRVADGRASRREEVESREP</sequence>
<evidence type="ECO:0000256" key="5">
    <source>
        <dbReference type="ARBA" id="ARBA00022741"/>
    </source>
</evidence>
<evidence type="ECO:0000256" key="4">
    <source>
        <dbReference type="ARBA" id="ARBA00022723"/>
    </source>
</evidence>
<reference evidence="14 15" key="2">
    <citation type="journal article" date="2010" name="Stand. Genomic Sci.">
        <title>Complete genome sequence of Alicyclobacillus acidocaldarius type strain (104-IA).</title>
        <authorList>
            <person name="Mavromatis K."/>
            <person name="Sikorski J."/>
            <person name="Lapidus A."/>
            <person name="Glavina Del Rio T."/>
            <person name="Copeland A."/>
            <person name="Tice H."/>
            <person name="Cheng J.F."/>
            <person name="Lucas S."/>
            <person name="Chen F."/>
            <person name="Nolan M."/>
            <person name="Bruce D."/>
            <person name="Goodwin L."/>
            <person name="Pitluck S."/>
            <person name="Ivanova N."/>
            <person name="Ovchinnikova G."/>
            <person name="Pati A."/>
            <person name="Chen A."/>
            <person name="Palaniappan K."/>
            <person name="Land M."/>
            <person name="Hauser L."/>
            <person name="Chang Y.J."/>
            <person name="Jeffries C.D."/>
            <person name="Chain P."/>
            <person name="Meincke L."/>
            <person name="Sims D."/>
            <person name="Chertkov O."/>
            <person name="Han C."/>
            <person name="Brettin T."/>
            <person name="Detter J.C."/>
            <person name="Wahrenburg C."/>
            <person name="Rohde M."/>
            <person name="Pukall R."/>
            <person name="Goker M."/>
            <person name="Bristow J."/>
            <person name="Eisen J.A."/>
            <person name="Markowitz V."/>
            <person name="Hugenholtz P."/>
            <person name="Klenk H.P."/>
            <person name="Kyrpides N.C."/>
        </authorList>
    </citation>
    <scope>NUCLEOTIDE SEQUENCE [LARGE SCALE GENOMIC DNA]</scope>
    <source>
        <strain evidence="15">ATCC 27009 / DSM 446 / BCRC 14685 / JCM 5260 / KCTC 1825 / NBRC 15652 / NCIMB 11725 / NRRL B-14509 / 104-IA</strain>
    </source>
</reference>
<dbReference type="InterPro" id="IPR038257">
    <property type="entry name" value="CRISPR-assoc_Cas3_HD_sf"/>
</dbReference>
<feature type="domain" description="HD Cas3-type" evidence="13">
    <location>
        <begin position="581"/>
        <end position="862"/>
    </location>
</feature>
<dbReference type="Pfam" id="PF22590">
    <property type="entry name" value="Cas3-like_C_2"/>
    <property type="match status" value="1"/>
</dbReference>
<protein>
    <submittedName>
        <fullName evidence="14">CRISPR-associated helicase Cas3</fullName>
    </submittedName>
</protein>
<comment type="similarity">
    <text evidence="1">In the N-terminal section; belongs to the CRISPR-associated nuclease Cas3-HD family.</text>
</comment>
<dbReference type="PROSITE" id="PS51643">
    <property type="entry name" value="HD_CAS3"/>
    <property type="match status" value="1"/>
</dbReference>
<feature type="domain" description="Helicase ATP-binding" evidence="12">
    <location>
        <begin position="21"/>
        <end position="200"/>
    </location>
</feature>
<keyword evidence="15" id="KW-1185">Reference proteome</keyword>
<keyword evidence="4" id="KW-0479">Metal-binding</keyword>
<organism evidence="14 15">
    <name type="scientific">Alicyclobacillus acidocaldarius subsp. acidocaldarius (strain ATCC 27009 / DSM 446 / BCRC 14685 / JCM 5260 / KCTC 1825 / NBRC 15652 / NCIMB 11725 / NRRL B-14509 / 104-IA)</name>
    <name type="common">Bacillus acidocaldarius</name>
    <dbReference type="NCBI Taxonomy" id="521098"/>
    <lineage>
        <taxon>Bacteria</taxon>
        <taxon>Bacillati</taxon>
        <taxon>Bacillota</taxon>
        <taxon>Bacilli</taxon>
        <taxon>Bacillales</taxon>
        <taxon>Alicyclobacillaceae</taxon>
        <taxon>Alicyclobacillus</taxon>
    </lineage>
</organism>
<dbReference type="Gene3D" id="1.10.3210.30">
    <property type="match status" value="1"/>
</dbReference>
<keyword evidence="6" id="KW-0378">Hydrolase</keyword>
<dbReference type="HOGENOM" id="CLU_010520_1_0_9"/>
<dbReference type="NCBIfam" id="TIGR01587">
    <property type="entry name" value="cas3_core"/>
    <property type="match status" value="1"/>
</dbReference>
<dbReference type="eggNOG" id="COG1203">
    <property type="taxonomic scope" value="Bacteria"/>
</dbReference>
<feature type="region of interest" description="Disordered" evidence="11">
    <location>
        <begin position="562"/>
        <end position="585"/>
    </location>
</feature>
<dbReference type="GO" id="GO:0003724">
    <property type="term" value="F:RNA helicase activity"/>
    <property type="evidence" value="ECO:0007669"/>
    <property type="project" value="TreeGrafter"/>
</dbReference>
<dbReference type="InterPro" id="IPR027417">
    <property type="entry name" value="P-loop_NTPase"/>
</dbReference>
<evidence type="ECO:0000256" key="2">
    <source>
        <dbReference type="ARBA" id="ARBA00009046"/>
    </source>
</evidence>
<dbReference type="GO" id="GO:0051607">
    <property type="term" value="P:defense response to virus"/>
    <property type="evidence" value="ECO:0007669"/>
    <property type="project" value="UniProtKB-KW"/>
</dbReference>
<dbReference type="GO" id="GO:0004518">
    <property type="term" value="F:nuclease activity"/>
    <property type="evidence" value="ECO:0007669"/>
    <property type="project" value="UniProtKB-KW"/>
</dbReference>
<keyword evidence="3" id="KW-0540">Nuclease</keyword>
<evidence type="ECO:0000256" key="7">
    <source>
        <dbReference type="ARBA" id="ARBA00022806"/>
    </source>
</evidence>
<evidence type="ECO:0000259" key="13">
    <source>
        <dbReference type="PROSITE" id="PS51643"/>
    </source>
</evidence>
<evidence type="ECO:0000256" key="9">
    <source>
        <dbReference type="ARBA" id="ARBA00023118"/>
    </source>
</evidence>
<dbReference type="InterPro" id="IPR011545">
    <property type="entry name" value="DEAD/DEAH_box_helicase_dom"/>
</dbReference>
<evidence type="ECO:0000256" key="1">
    <source>
        <dbReference type="ARBA" id="ARBA00006847"/>
    </source>
</evidence>